<proteinExistence type="predicted"/>
<dbReference type="Proteomes" id="UP001159405">
    <property type="component" value="Unassembled WGS sequence"/>
</dbReference>
<organism evidence="2 3">
    <name type="scientific">Porites lobata</name>
    <dbReference type="NCBI Taxonomy" id="104759"/>
    <lineage>
        <taxon>Eukaryota</taxon>
        <taxon>Metazoa</taxon>
        <taxon>Cnidaria</taxon>
        <taxon>Anthozoa</taxon>
        <taxon>Hexacorallia</taxon>
        <taxon>Scleractinia</taxon>
        <taxon>Fungiina</taxon>
        <taxon>Poritidae</taxon>
        <taxon>Porites</taxon>
    </lineage>
</organism>
<name>A0ABN8NAK3_9CNID</name>
<dbReference type="EMBL" id="CALNXK010000014">
    <property type="protein sequence ID" value="CAH3046618.1"/>
    <property type="molecule type" value="Genomic_DNA"/>
</dbReference>
<accession>A0ABN8NAK3</accession>
<feature type="compositionally biased region" description="Basic residues" evidence="1">
    <location>
        <begin position="72"/>
        <end position="90"/>
    </location>
</feature>
<feature type="region of interest" description="Disordered" evidence="1">
    <location>
        <begin position="68"/>
        <end position="96"/>
    </location>
</feature>
<sequence>KGNRKQFEFNARLQSPLSRIKNNADDPRNVCYAGYKRQKLIQIADRSKDCWLFVQEYESDDLASNSEDEKHFKKAKNAAEKKRKNPKRSKLVSSKSFKSDDDKQLFRVALSYFQKGSYMISFDLKSGYPHIDTRADYQQFLGFAGKCIVSFVNQTFVVSARELPSFTGKILSAGAVFGNISRIMTRHCAISVVAAADWDTKFALDNYCVGEIQFWKSNLYRLNTKNIDLPPITSNYAIYSDVVPLVAAPT</sequence>
<comment type="caution">
    <text evidence="2">The sequence shown here is derived from an EMBL/GenBank/DDBJ whole genome shotgun (WGS) entry which is preliminary data.</text>
</comment>
<evidence type="ECO:0000256" key="1">
    <source>
        <dbReference type="SAM" id="MobiDB-lite"/>
    </source>
</evidence>
<reference evidence="2 3" key="1">
    <citation type="submission" date="2022-05" db="EMBL/GenBank/DDBJ databases">
        <authorList>
            <consortium name="Genoscope - CEA"/>
            <person name="William W."/>
        </authorList>
    </citation>
    <scope>NUCLEOTIDE SEQUENCE [LARGE SCALE GENOMIC DNA]</scope>
</reference>
<evidence type="ECO:0000313" key="3">
    <source>
        <dbReference type="Proteomes" id="UP001159405"/>
    </source>
</evidence>
<protein>
    <submittedName>
        <fullName evidence="2">Uncharacterized protein</fullName>
    </submittedName>
</protein>
<gene>
    <name evidence="2" type="ORF">PLOB_00008198</name>
</gene>
<keyword evidence="3" id="KW-1185">Reference proteome</keyword>
<evidence type="ECO:0000313" key="2">
    <source>
        <dbReference type="EMBL" id="CAH3046618.1"/>
    </source>
</evidence>
<feature type="non-terminal residue" evidence="2">
    <location>
        <position position="1"/>
    </location>
</feature>